<dbReference type="GO" id="GO:0005811">
    <property type="term" value="C:lipid droplet"/>
    <property type="evidence" value="ECO:0007669"/>
    <property type="project" value="TreeGrafter"/>
</dbReference>
<dbReference type="GO" id="GO:0005789">
    <property type="term" value="C:endoplasmic reticulum membrane"/>
    <property type="evidence" value="ECO:0007669"/>
    <property type="project" value="TreeGrafter"/>
</dbReference>
<evidence type="ECO:0000313" key="2">
    <source>
        <dbReference type="Proteomes" id="UP001147746"/>
    </source>
</evidence>
<gene>
    <name evidence="1" type="ORF">N7476_011287</name>
</gene>
<keyword evidence="2" id="KW-1185">Reference proteome</keyword>
<proteinExistence type="predicted"/>
<evidence type="ECO:0000313" key="1">
    <source>
        <dbReference type="EMBL" id="KAJ5299730.1"/>
    </source>
</evidence>
<organism evidence="1 2">
    <name type="scientific">Penicillium atrosanguineum</name>
    <dbReference type="NCBI Taxonomy" id="1132637"/>
    <lineage>
        <taxon>Eukaryota</taxon>
        <taxon>Fungi</taxon>
        <taxon>Dikarya</taxon>
        <taxon>Ascomycota</taxon>
        <taxon>Pezizomycotina</taxon>
        <taxon>Eurotiomycetes</taxon>
        <taxon>Eurotiomycetidae</taxon>
        <taxon>Eurotiales</taxon>
        <taxon>Aspergillaceae</taxon>
        <taxon>Penicillium</taxon>
    </lineage>
</organism>
<reference evidence="1" key="2">
    <citation type="journal article" date="2023" name="IMA Fungus">
        <title>Comparative genomic study of the Penicillium genus elucidates a diverse pangenome and 15 lateral gene transfer events.</title>
        <authorList>
            <person name="Petersen C."/>
            <person name="Sorensen T."/>
            <person name="Nielsen M.R."/>
            <person name="Sondergaard T.E."/>
            <person name="Sorensen J.L."/>
            <person name="Fitzpatrick D.A."/>
            <person name="Frisvad J.C."/>
            <person name="Nielsen K.L."/>
        </authorList>
    </citation>
    <scope>NUCLEOTIDE SEQUENCE</scope>
    <source>
        <strain evidence="1">IBT 21472</strain>
    </source>
</reference>
<sequence length="334" mass="36538">MDRTVIITGANGSLALGFVDTFLSCYPQHTLIATVRNPSPQDDPNTAKLTRLISKYSNPKVVIEALDLGNIASVRSFAEKLNAKISSRELPRISTIVCNAATLSLEAGQKFTSDGNEATFQVCHLSHYLLILKLLGSMDFGSGRIVMLGSITHYPEKPNPLSSLRPGLPENIEDLIKPAPDALSLVHDRGYQRYGTAKLANVIFAEDLNERFRMDSKLSNMTALAMDPGGLPASRAQAKQKSSIRMIFATINFLMPVLKYLTSVFRTTEDAGRDLVAVSMDPTFQGKGGYYVGQKKDAPAAVSTDEKEQKVLWAACWRWVGLKADETVLQNVAL</sequence>
<dbReference type="PANTHER" id="PTHR43647">
    <property type="entry name" value="DEHYDROGENASE"/>
    <property type="match status" value="1"/>
</dbReference>
<comment type="caution">
    <text evidence="1">The sequence shown here is derived from an EMBL/GenBank/DDBJ whole genome shotgun (WGS) entry which is preliminary data.</text>
</comment>
<dbReference type="InterPro" id="IPR051593">
    <property type="entry name" value="Ergosterol_Biosynth_ERG27"/>
</dbReference>
<dbReference type="Gene3D" id="3.40.50.720">
    <property type="entry name" value="NAD(P)-binding Rossmann-like Domain"/>
    <property type="match status" value="1"/>
</dbReference>
<dbReference type="InterPro" id="IPR036291">
    <property type="entry name" value="NAD(P)-bd_dom_sf"/>
</dbReference>
<reference evidence="1" key="1">
    <citation type="submission" date="2022-12" db="EMBL/GenBank/DDBJ databases">
        <authorList>
            <person name="Petersen C."/>
        </authorList>
    </citation>
    <scope>NUCLEOTIDE SEQUENCE</scope>
    <source>
        <strain evidence="1">IBT 21472</strain>
    </source>
</reference>
<dbReference type="EMBL" id="JAPZBO010000010">
    <property type="protein sequence ID" value="KAJ5299730.1"/>
    <property type="molecule type" value="Genomic_DNA"/>
</dbReference>
<dbReference type="GO" id="GO:0000253">
    <property type="term" value="F:3-beta-hydroxysteroid 3-dehydrogenase (NADP+) activity"/>
    <property type="evidence" value="ECO:0007669"/>
    <property type="project" value="TreeGrafter"/>
</dbReference>
<name>A0A9W9PM98_9EURO</name>
<dbReference type="PANTHER" id="PTHR43647:SF4">
    <property type="entry name" value="KETOREDUCTASE (KR) DOMAIN-CONTAINING PROTEIN"/>
    <property type="match status" value="1"/>
</dbReference>
<dbReference type="GO" id="GO:0005741">
    <property type="term" value="C:mitochondrial outer membrane"/>
    <property type="evidence" value="ECO:0007669"/>
    <property type="project" value="TreeGrafter"/>
</dbReference>
<dbReference type="AlphaFoldDB" id="A0A9W9PM98"/>
<protein>
    <submittedName>
        <fullName evidence="1">Uncharacterized protein</fullName>
    </submittedName>
</protein>
<accession>A0A9W9PM98</accession>
<dbReference type="SUPFAM" id="SSF51735">
    <property type="entry name" value="NAD(P)-binding Rossmann-fold domains"/>
    <property type="match status" value="1"/>
</dbReference>
<dbReference type="OrthoDB" id="191139at2759"/>
<dbReference type="Proteomes" id="UP001147746">
    <property type="component" value="Unassembled WGS sequence"/>
</dbReference>